<sequence length="355" mass="39225">MASSPPATDPQDEANQPATEQTQPSIEVDPDLEQGDDADSAVDGDIAPSTASLTESILQYRLVQGRTYKSSKTNDYWAPNDDPQNDGLDMFDNAATMLLGDKLFLAPIGENPHRVLDVGTGTGLWAIDFADAYPAAEVTATDISPIQPIWVPPNLQFEMDDMNLDWTWPENHFDFVHLRVLYGCVRDWAKLYSQAFRCLKPGGWIQDFEMDTKLESDRVTAEEKRTSEAWSELYIEAGKRTGCSFDIARGNKMKETMEATGFVDIIERNIIIPCGGWPRDEKLKHAGLLIQGSILVSLDGLATLLCTEVLGWSSEEVTVLVAKMRQLVKRTMACSYINAAVVYGRKPPSAGTPAL</sequence>
<keyword evidence="4" id="KW-1185">Reference proteome</keyword>
<dbReference type="Pfam" id="PF13489">
    <property type="entry name" value="Methyltransf_23"/>
    <property type="match status" value="1"/>
</dbReference>
<evidence type="ECO:0000313" key="4">
    <source>
        <dbReference type="Proteomes" id="UP001174694"/>
    </source>
</evidence>
<evidence type="ECO:0000256" key="1">
    <source>
        <dbReference type="ARBA" id="ARBA00038158"/>
    </source>
</evidence>
<dbReference type="GO" id="GO:0032259">
    <property type="term" value="P:methylation"/>
    <property type="evidence" value="ECO:0007669"/>
    <property type="project" value="UniProtKB-KW"/>
</dbReference>
<dbReference type="InterPro" id="IPR029063">
    <property type="entry name" value="SAM-dependent_MTases_sf"/>
</dbReference>
<organism evidence="3 4">
    <name type="scientific">Pleurostoma richardsiae</name>
    <dbReference type="NCBI Taxonomy" id="41990"/>
    <lineage>
        <taxon>Eukaryota</taxon>
        <taxon>Fungi</taxon>
        <taxon>Dikarya</taxon>
        <taxon>Ascomycota</taxon>
        <taxon>Pezizomycotina</taxon>
        <taxon>Sordariomycetes</taxon>
        <taxon>Sordariomycetidae</taxon>
        <taxon>Calosphaeriales</taxon>
        <taxon>Pleurostomataceae</taxon>
        <taxon>Pleurostoma</taxon>
    </lineage>
</organism>
<dbReference type="Proteomes" id="UP001174694">
    <property type="component" value="Unassembled WGS sequence"/>
</dbReference>
<reference evidence="3" key="1">
    <citation type="submission" date="2022-07" db="EMBL/GenBank/DDBJ databases">
        <title>Fungi with potential for degradation of polypropylene.</title>
        <authorList>
            <person name="Gostincar C."/>
        </authorList>
    </citation>
    <scope>NUCLEOTIDE SEQUENCE</scope>
    <source>
        <strain evidence="3">EXF-13308</strain>
    </source>
</reference>
<dbReference type="Gene3D" id="3.40.50.150">
    <property type="entry name" value="Vaccinia Virus protein VP39"/>
    <property type="match status" value="1"/>
</dbReference>
<proteinExistence type="inferred from homology"/>
<dbReference type="PANTHER" id="PTHR43591:SF10">
    <property type="entry name" value="ABC TRANSMEMBRANE TYPE-1 DOMAIN-CONTAINING PROTEIN-RELATED"/>
    <property type="match status" value="1"/>
</dbReference>
<dbReference type="PANTHER" id="PTHR43591">
    <property type="entry name" value="METHYLTRANSFERASE"/>
    <property type="match status" value="1"/>
</dbReference>
<protein>
    <submittedName>
        <fullName evidence="3">Methyltransferase domain-containing protein</fullName>
    </submittedName>
</protein>
<feature type="compositionally biased region" description="Polar residues" evidence="2">
    <location>
        <begin position="13"/>
        <end position="25"/>
    </location>
</feature>
<dbReference type="EMBL" id="JANBVO010000088">
    <property type="protein sequence ID" value="KAJ9130466.1"/>
    <property type="molecule type" value="Genomic_DNA"/>
</dbReference>
<feature type="compositionally biased region" description="Acidic residues" evidence="2">
    <location>
        <begin position="28"/>
        <end position="42"/>
    </location>
</feature>
<dbReference type="AlphaFoldDB" id="A0AA38R8M2"/>
<evidence type="ECO:0000313" key="3">
    <source>
        <dbReference type="EMBL" id="KAJ9130466.1"/>
    </source>
</evidence>
<dbReference type="CDD" id="cd02440">
    <property type="entry name" value="AdoMet_MTases"/>
    <property type="match status" value="1"/>
</dbReference>
<dbReference type="SUPFAM" id="SSF53335">
    <property type="entry name" value="S-adenosyl-L-methionine-dependent methyltransferases"/>
    <property type="match status" value="1"/>
</dbReference>
<keyword evidence="3" id="KW-0808">Transferase</keyword>
<feature type="region of interest" description="Disordered" evidence="2">
    <location>
        <begin position="1"/>
        <end position="48"/>
    </location>
</feature>
<evidence type="ECO:0000256" key="2">
    <source>
        <dbReference type="SAM" id="MobiDB-lite"/>
    </source>
</evidence>
<comment type="caution">
    <text evidence="3">The sequence shown here is derived from an EMBL/GenBank/DDBJ whole genome shotgun (WGS) entry which is preliminary data.</text>
</comment>
<accession>A0AA38R8M2</accession>
<name>A0AA38R8M2_9PEZI</name>
<keyword evidence="3" id="KW-0489">Methyltransferase</keyword>
<gene>
    <name evidence="3" type="ORF">NKR23_g12188</name>
</gene>
<dbReference type="GO" id="GO:0008168">
    <property type="term" value="F:methyltransferase activity"/>
    <property type="evidence" value="ECO:0007669"/>
    <property type="project" value="UniProtKB-KW"/>
</dbReference>
<comment type="similarity">
    <text evidence="1">Belongs to the methyltransferase superfamily. LaeA methyltransferase family.</text>
</comment>